<keyword evidence="1" id="KW-0547">Nucleotide-binding</keyword>
<dbReference type="InterPro" id="IPR027417">
    <property type="entry name" value="P-loop_NTPase"/>
</dbReference>
<dbReference type="GO" id="GO:0035556">
    <property type="term" value="P:intracellular signal transduction"/>
    <property type="evidence" value="ECO:0007669"/>
    <property type="project" value="InterPro"/>
</dbReference>
<sequence length="1102" mass="119464">MECPGCAAELTEPRLFCTTCGTALPPKCSACGGINPIGARFCAFCGVPIGAARRTPPIRSEPAPLIARPGPAVSTAERRQITVMFCDLVGSTPLSTRLDPEDLREIIGRYHVMVATTVDRFKGFVAKYMGDGVLAYFGYPHAHEYDAEQAVRAGLALIDAIGELQAPQRLQVRIGIATGLVVVGDLTGTGSAQEQAIVGETPNLAARLQAHAEPNAILIAESSRRQVGARFEVRDLGLQSLKGFAEPRRVWRVLRENRALGEFEALRSGTTPLVGRDDAMALLGRRWARAQSGRGQVVLISAEPGVGKSRLGEALAEQVATGTHARLRYFCSPHHQDTVLYPIIAHMERTAGFLHSDHPDTRLGKLQALLAAAAPPAADMALLAELHGLSSGDNPPPPDLTPQGKKDRTLEALLRQIEGLARQQPVLMTFDDVHWIDPTSQDLLNRIIERVANWPLLLLVLFRPEFQPPWNGQPHVTLLTLARLDRHTTAAMVDAIAGTAALSAEVMEEIAERADGVPLFVEELTKAVLEAGAHGPAALSAMPHPGLSVPASLHASLMARLDRLGPAAKGVAQTGAAIGREFSHSLLVSVTDLSESDLRQALDRLTQAGLVFVHGTPPQTSYVFKHALVQDAAYGTLLRSRRRRLHARIAATLEDQFPEIVLVQPALLAQHCSAAGRAEQAAAYWLKAGQQALAFSAMTEAVAQLRRGLGALRGLPDTPWHRQQELDLQIALASALTATAGWATADVHNTLARARMLAEQIDRPEYLAPLIVSQWTFHFVRAEHRLTLALGEQLETNGRARNDVATQLLGRLFHGTTNFYLGEFVAARAVLEQCMEFADPAYRSVKGLSFDLYAAVLAYLALTLACLGYVDQARSRMDEAVAEARRLGHSHTLAHVLIFASRLHWLTASPMLHLDEVQALTTEHGFRYYLGWAQAFRGRSLIAAGQATDGLALLGQGLAELRATGGVVCTPMLFTWLAEAHALLGQTEEQRDCLAEAARLIETTEERFLEAELLHRVPGDLLTATGDRHAAEQAYRQAIVTAERQSAKLLQLRASASLARLWRDQGRRAEARDLLGPICGWFTEGFGAADLQAAQALLDELA</sequence>
<dbReference type="SUPFAM" id="SSF52540">
    <property type="entry name" value="P-loop containing nucleoside triphosphate hydrolases"/>
    <property type="match status" value="1"/>
</dbReference>
<evidence type="ECO:0000256" key="1">
    <source>
        <dbReference type="ARBA" id="ARBA00022741"/>
    </source>
</evidence>
<feature type="domain" description="Guanylate cyclase" evidence="3">
    <location>
        <begin position="82"/>
        <end position="209"/>
    </location>
</feature>
<dbReference type="SUPFAM" id="SSF55073">
    <property type="entry name" value="Nucleotide cyclase"/>
    <property type="match status" value="1"/>
</dbReference>
<keyword evidence="5" id="KW-1185">Reference proteome</keyword>
<dbReference type="Proteomes" id="UP000239724">
    <property type="component" value="Unassembled WGS sequence"/>
</dbReference>
<dbReference type="GO" id="GO:0005737">
    <property type="term" value="C:cytoplasm"/>
    <property type="evidence" value="ECO:0007669"/>
    <property type="project" value="TreeGrafter"/>
</dbReference>
<protein>
    <recommendedName>
        <fullName evidence="3">Guanylate cyclase domain-containing protein</fullName>
    </recommendedName>
</protein>
<dbReference type="Gene3D" id="3.30.70.1230">
    <property type="entry name" value="Nucleotide cyclase"/>
    <property type="match status" value="1"/>
</dbReference>
<name>A0A2S6N977_RHOGL</name>
<dbReference type="InterPro" id="IPR001054">
    <property type="entry name" value="A/G_cyclase"/>
</dbReference>
<dbReference type="Gene3D" id="1.25.40.10">
    <property type="entry name" value="Tetratricopeptide repeat domain"/>
    <property type="match status" value="1"/>
</dbReference>
<evidence type="ECO:0000313" key="4">
    <source>
        <dbReference type="EMBL" id="PPQ31164.1"/>
    </source>
</evidence>
<dbReference type="InterPro" id="IPR011990">
    <property type="entry name" value="TPR-like_helical_dom_sf"/>
</dbReference>
<dbReference type="Pfam" id="PF12773">
    <property type="entry name" value="DZR"/>
    <property type="match status" value="1"/>
</dbReference>
<dbReference type="PANTHER" id="PTHR16305:SF28">
    <property type="entry name" value="GUANYLATE CYCLASE DOMAIN-CONTAINING PROTEIN"/>
    <property type="match status" value="1"/>
</dbReference>
<dbReference type="GO" id="GO:0005524">
    <property type="term" value="F:ATP binding"/>
    <property type="evidence" value="ECO:0007669"/>
    <property type="project" value="UniProtKB-KW"/>
</dbReference>
<reference evidence="4 5" key="1">
    <citation type="journal article" date="2018" name="Arch. Microbiol.">
        <title>New insights into the metabolic potential of the phototrophic purple bacterium Rhodopila globiformis DSM 161(T) from its draft genome sequence and evidence for a vanadium-dependent nitrogenase.</title>
        <authorList>
            <person name="Imhoff J.F."/>
            <person name="Rahn T."/>
            <person name="Kunzel S."/>
            <person name="Neulinger S.C."/>
        </authorList>
    </citation>
    <scope>NUCLEOTIDE SEQUENCE [LARGE SCALE GENOMIC DNA]</scope>
    <source>
        <strain evidence="4 5">DSM 161</strain>
    </source>
</reference>
<evidence type="ECO:0000259" key="3">
    <source>
        <dbReference type="PROSITE" id="PS50125"/>
    </source>
</evidence>
<gene>
    <name evidence="4" type="ORF">CCS01_17850</name>
</gene>
<dbReference type="InterPro" id="IPR041664">
    <property type="entry name" value="AAA_16"/>
</dbReference>
<dbReference type="InterPro" id="IPR029787">
    <property type="entry name" value="Nucleotide_cyclase"/>
</dbReference>
<dbReference type="SMART" id="SM00044">
    <property type="entry name" value="CYCc"/>
    <property type="match status" value="1"/>
</dbReference>
<dbReference type="PANTHER" id="PTHR16305">
    <property type="entry name" value="TESTICULAR SOLUBLE ADENYLYL CYCLASE"/>
    <property type="match status" value="1"/>
</dbReference>
<dbReference type="GO" id="GO:0009190">
    <property type="term" value="P:cyclic nucleotide biosynthetic process"/>
    <property type="evidence" value="ECO:0007669"/>
    <property type="project" value="InterPro"/>
</dbReference>
<evidence type="ECO:0000256" key="2">
    <source>
        <dbReference type="ARBA" id="ARBA00022840"/>
    </source>
</evidence>
<dbReference type="Pfam" id="PF00211">
    <property type="entry name" value="Guanylate_cyc"/>
    <property type="match status" value="1"/>
</dbReference>
<accession>A0A2S6N977</accession>
<proteinExistence type="predicted"/>
<dbReference type="SUPFAM" id="SSF48452">
    <property type="entry name" value="TPR-like"/>
    <property type="match status" value="1"/>
</dbReference>
<keyword evidence="2" id="KW-0067">ATP-binding</keyword>
<dbReference type="PROSITE" id="PS50125">
    <property type="entry name" value="GUANYLATE_CYCLASE_2"/>
    <property type="match status" value="1"/>
</dbReference>
<dbReference type="CDD" id="cd07302">
    <property type="entry name" value="CHD"/>
    <property type="match status" value="1"/>
</dbReference>
<dbReference type="GO" id="GO:0004016">
    <property type="term" value="F:adenylate cyclase activity"/>
    <property type="evidence" value="ECO:0007669"/>
    <property type="project" value="TreeGrafter"/>
</dbReference>
<evidence type="ECO:0000313" key="5">
    <source>
        <dbReference type="Proteomes" id="UP000239724"/>
    </source>
</evidence>
<dbReference type="EMBL" id="NHRY01000196">
    <property type="protein sequence ID" value="PPQ31164.1"/>
    <property type="molecule type" value="Genomic_DNA"/>
</dbReference>
<dbReference type="Pfam" id="PF13191">
    <property type="entry name" value="AAA_16"/>
    <property type="match status" value="1"/>
</dbReference>
<dbReference type="InterPro" id="IPR025874">
    <property type="entry name" value="DZR"/>
</dbReference>
<dbReference type="AlphaFoldDB" id="A0A2S6N977"/>
<organism evidence="4 5">
    <name type="scientific">Rhodopila globiformis</name>
    <name type="common">Rhodopseudomonas globiformis</name>
    <dbReference type="NCBI Taxonomy" id="1071"/>
    <lineage>
        <taxon>Bacteria</taxon>
        <taxon>Pseudomonadati</taxon>
        <taxon>Pseudomonadota</taxon>
        <taxon>Alphaproteobacteria</taxon>
        <taxon>Acetobacterales</taxon>
        <taxon>Acetobacteraceae</taxon>
        <taxon>Rhodopila</taxon>
    </lineage>
</organism>
<comment type="caution">
    <text evidence="4">The sequence shown here is derived from an EMBL/GenBank/DDBJ whole genome shotgun (WGS) entry which is preliminary data.</text>
</comment>